<keyword evidence="4" id="KW-1185">Reference proteome</keyword>
<dbReference type="InterPro" id="IPR013154">
    <property type="entry name" value="ADH-like_N"/>
</dbReference>
<dbReference type="EMBL" id="QNRE01000016">
    <property type="protein sequence ID" value="RBO84602.1"/>
    <property type="molecule type" value="Genomic_DNA"/>
</dbReference>
<dbReference type="CDD" id="cd08267">
    <property type="entry name" value="MDR1"/>
    <property type="match status" value="1"/>
</dbReference>
<dbReference type="InterPro" id="IPR050700">
    <property type="entry name" value="YIM1/Zinc_Alcohol_DH_Fams"/>
</dbReference>
<dbReference type="InterPro" id="IPR011032">
    <property type="entry name" value="GroES-like_sf"/>
</dbReference>
<dbReference type="AlphaFoldDB" id="A0A366D3G7"/>
<dbReference type="PANTHER" id="PTHR11695:SF294">
    <property type="entry name" value="RETICULON-4-INTERACTING PROTEIN 1, MITOCHONDRIAL"/>
    <property type="match status" value="1"/>
</dbReference>
<dbReference type="Gene3D" id="3.90.180.10">
    <property type="entry name" value="Medium-chain alcohol dehydrogenases, catalytic domain"/>
    <property type="match status" value="1"/>
</dbReference>
<feature type="domain" description="Enoyl reductase (ER)" evidence="2">
    <location>
        <begin position="23"/>
        <end position="334"/>
    </location>
</feature>
<sequence length="336" mass="35090">MTELSKVRAGTPTMTAVIAPRYGDSAALRVERVERPAPTAREVLVRVRAAAVCKGDVHLLAGKPYVLRLGFGLRKPRHRVIGHDFAGEVVAAGAEVTDVRVGESVYGAAISGSFAEYVAVRADRLAPAPAGLRFEESAALPDSALTALQGLRDVGGLRAGQSVLINGASGGVGSAAVQIAKALGAHVTAVCSTRHIDRVRALGADIVIDYTTEDFTARSDRYDVGFDLAGNHTLAQWRRILTDGGTFVSSGAGFGGDWFGPIPGIGKALAINLFAKQNLRALFMSPTRPDLEYLADLVAQGKLRPVIESERPLAEAAGAVAHVAEGHAAGKSVLTI</sequence>
<dbReference type="STRING" id="1210090.GCA_001613185_05855"/>
<dbReference type="Gene3D" id="3.40.50.720">
    <property type="entry name" value="NAD(P)-binding Rossmann-like Domain"/>
    <property type="match status" value="1"/>
</dbReference>
<dbReference type="GO" id="GO:0008270">
    <property type="term" value="F:zinc ion binding"/>
    <property type="evidence" value="ECO:0007669"/>
    <property type="project" value="InterPro"/>
</dbReference>
<evidence type="ECO:0000256" key="1">
    <source>
        <dbReference type="ARBA" id="ARBA00023002"/>
    </source>
</evidence>
<evidence type="ECO:0000313" key="4">
    <source>
        <dbReference type="Proteomes" id="UP000252586"/>
    </source>
</evidence>
<dbReference type="PROSITE" id="PS01162">
    <property type="entry name" value="QOR_ZETA_CRYSTAL"/>
    <property type="match status" value="1"/>
</dbReference>
<keyword evidence="1" id="KW-0560">Oxidoreductase</keyword>
<dbReference type="SMART" id="SM00829">
    <property type="entry name" value="PKS_ER"/>
    <property type="match status" value="1"/>
</dbReference>
<reference evidence="3 4" key="1">
    <citation type="submission" date="2018-06" db="EMBL/GenBank/DDBJ databases">
        <title>Genomic Encyclopedia of Type Strains, Phase IV (KMG-IV): sequencing the most valuable type-strain genomes for metagenomic binning, comparative biology and taxonomic classification.</title>
        <authorList>
            <person name="Goeker M."/>
        </authorList>
    </citation>
    <scope>NUCLEOTIDE SEQUENCE [LARGE SCALE GENOMIC DNA]</scope>
    <source>
        <strain evidence="3 4">DSM 44599</strain>
    </source>
</reference>
<protein>
    <submittedName>
        <fullName evidence="3">NADPH:quinone reductase-like Zn-dependent oxidoreductase</fullName>
    </submittedName>
</protein>
<organism evidence="3 4">
    <name type="scientific">Nocardia puris</name>
    <dbReference type="NCBI Taxonomy" id="208602"/>
    <lineage>
        <taxon>Bacteria</taxon>
        <taxon>Bacillati</taxon>
        <taxon>Actinomycetota</taxon>
        <taxon>Actinomycetes</taxon>
        <taxon>Mycobacteriales</taxon>
        <taxon>Nocardiaceae</taxon>
        <taxon>Nocardia</taxon>
    </lineage>
</organism>
<evidence type="ECO:0000313" key="3">
    <source>
        <dbReference type="EMBL" id="RBO84602.1"/>
    </source>
</evidence>
<dbReference type="SUPFAM" id="SSF51735">
    <property type="entry name" value="NAD(P)-binding Rossmann-fold domains"/>
    <property type="match status" value="1"/>
</dbReference>
<dbReference type="Pfam" id="PF08240">
    <property type="entry name" value="ADH_N"/>
    <property type="match status" value="1"/>
</dbReference>
<proteinExistence type="predicted"/>
<dbReference type="InterPro" id="IPR002364">
    <property type="entry name" value="Quin_OxRdtase/zeta-crystal_CS"/>
</dbReference>
<dbReference type="InterPro" id="IPR036291">
    <property type="entry name" value="NAD(P)-bd_dom_sf"/>
</dbReference>
<dbReference type="SUPFAM" id="SSF50129">
    <property type="entry name" value="GroES-like"/>
    <property type="match status" value="1"/>
</dbReference>
<evidence type="ECO:0000259" key="2">
    <source>
        <dbReference type="SMART" id="SM00829"/>
    </source>
</evidence>
<accession>A0A366D3G7</accession>
<dbReference type="GO" id="GO:0016491">
    <property type="term" value="F:oxidoreductase activity"/>
    <property type="evidence" value="ECO:0007669"/>
    <property type="project" value="UniProtKB-KW"/>
</dbReference>
<name>A0A366D3G7_9NOCA</name>
<dbReference type="Proteomes" id="UP000252586">
    <property type="component" value="Unassembled WGS sequence"/>
</dbReference>
<gene>
    <name evidence="3" type="ORF">DFR74_116163</name>
</gene>
<dbReference type="Pfam" id="PF13602">
    <property type="entry name" value="ADH_zinc_N_2"/>
    <property type="match status" value="1"/>
</dbReference>
<dbReference type="RefSeq" id="WP_084538088.1">
    <property type="nucleotide sequence ID" value="NZ_QNRE01000016.1"/>
</dbReference>
<comment type="caution">
    <text evidence="3">The sequence shown here is derived from an EMBL/GenBank/DDBJ whole genome shotgun (WGS) entry which is preliminary data.</text>
</comment>
<dbReference type="PANTHER" id="PTHR11695">
    <property type="entry name" value="ALCOHOL DEHYDROGENASE RELATED"/>
    <property type="match status" value="1"/>
</dbReference>
<dbReference type="InterPro" id="IPR020843">
    <property type="entry name" value="ER"/>
</dbReference>